<proteinExistence type="predicted"/>
<dbReference type="GO" id="GO:0046486">
    <property type="term" value="P:glycerolipid metabolic process"/>
    <property type="evidence" value="ECO:0007669"/>
    <property type="project" value="UniProtKB-ARBA"/>
</dbReference>
<sequence length="125" mass="13269">MSTENAQPTTDSQPPTSQGQPELSLQTTPNGKKLLSLDGGGVRGYSSVLILQAIMEEVKKIETNGQDDGKERKPCDYFDLCGGTSTGGLAALMLFRLEMAPSAVKTAYEDLAPRSSASARRSTLS</sequence>
<dbReference type="GO" id="GO:0019369">
    <property type="term" value="P:arachidonate metabolic process"/>
    <property type="evidence" value="ECO:0007669"/>
    <property type="project" value="TreeGrafter"/>
</dbReference>
<comment type="caution">
    <text evidence="4">Lacks conserved residue(s) required for the propagation of feature annotation.</text>
</comment>
<keyword evidence="3" id="KW-0443">Lipid metabolism</keyword>
<dbReference type="PANTHER" id="PTHR24185:SF1">
    <property type="entry name" value="CALCIUM-INDEPENDENT PHOSPHOLIPASE A2-GAMMA"/>
    <property type="match status" value="1"/>
</dbReference>
<dbReference type="PROSITE" id="PS51635">
    <property type="entry name" value="PNPLA"/>
    <property type="match status" value="1"/>
</dbReference>
<dbReference type="SUPFAM" id="SSF52151">
    <property type="entry name" value="FabD/lysophospholipase-like"/>
    <property type="match status" value="1"/>
</dbReference>
<dbReference type="EMBL" id="JAQQWP010000004">
    <property type="protein sequence ID" value="KAK8121268.1"/>
    <property type="molecule type" value="Genomic_DNA"/>
</dbReference>
<gene>
    <name evidence="7" type="ORF">PG999_005388</name>
</gene>
<reference evidence="7 8" key="1">
    <citation type="submission" date="2023-01" db="EMBL/GenBank/DDBJ databases">
        <title>Analysis of 21 Apiospora genomes using comparative genomics revels a genus with tremendous synthesis potential of carbohydrate active enzymes and secondary metabolites.</title>
        <authorList>
            <person name="Sorensen T."/>
        </authorList>
    </citation>
    <scope>NUCLEOTIDE SEQUENCE [LARGE SCALE GENOMIC DNA]</scope>
    <source>
        <strain evidence="7 8">CBS 117206</strain>
    </source>
</reference>
<evidence type="ECO:0000256" key="4">
    <source>
        <dbReference type="PROSITE-ProRule" id="PRU01161"/>
    </source>
</evidence>
<dbReference type="GO" id="GO:0016042">
    <property type="term" value="P:lipid catabolic process"/>
    <property type="evidence" value="ECO:0007669"/>
    <property type="project" value="UniProtKB-KW"/>
</dbReference>
<evidence type="ECO:0000256" key="1">
    <source>
        <dbReference type="ARBA" id="ARBA00022801"/>
    </source>
</evidence>
<dbReference type="GO" id="GO:0047499">
    <property type="term" value="F:calcium-independent phospholipase A2 activity"/>
    <property type="evidence" value="ECO:0007669"/>
    <property type="project" value="TreeGrafter"/>
</dbReference>
<dbReference type="AlphaFoldDB" id="A0AAW0R260"/>
<keyword evidence="2" id="KW-0442">Lipid degradation</keyword>
<protein>
    <recommendedName>
        <fullName evidence="6">PNPLA domain-containing protein</fullName>
    </recommendedName>
</protein>
<dbReference type="InterPro" id="IPR016035">
    <property type="entry name" value="Acyl_Trfase/lysoPLipase"/>
</dbReference>
<evidence type="ECO:0000256" key="2">
    <source>
        <dbReference type="ARBA" id="ARBA00022963"/>
    </source>
</evidence>
<feature type="short sequence motif" description="GXSXG" evidence="4">
    <location>
        <begin position="83"/>
        <end position="87"/>
    </location>
</feature>
<evidence type="ECO:0000313" key="8">
    <source>
        <dbReference type="Proteomes" id="UP001392437"/>
    </source>
</evidence>
<keyword evidence="8" id="KW-1185">Reference proteome</keyword>
<dbReference type="GO" id="GO:0016020">
    <property type="term" value="C:membrane"/>
    <property type="evidence" value="ECO:0007669"/>
    <property type="project" value="TreeGrafter"/>
</dbReference>
<evidence type="ECO:0000256" key="3">
    <source>
        <dbReference type="ARBA" id="ARBA00023098"/>
    </source>
</evidence>
<organism evidence="7 8">
    <name type="scientific">Apiospora kogelbergensis</name>
    <dbReference type="NCBI Taxonomy" id="1337665"/>
    <lineage>
        <taxon>Eukaryota</taxon>
        <taxon>Fungi</taxon>
        <taxon>Dikarya</taxon>
        <taxon>Ascomycota</taxon>
        <taxon>Pezizomycotina</taxon>
        <taxon>Sordariomycetes</taxon>
        <taxon>Xylariomycetidae</taxon>
        <taxon>Amphisphaeriales</taxon>
        <taxon>Apiosporaceae</taxon>
        <taxon>Apiospora</taxon>
    </lineage>
</organism>
<dbReference type="Gene3D" id="3.40.1090.10">
    <property type="entry name" value="Cytosolic phospholipase A2 catalytic domain"/>
    <property type="match status" value="1"/>
</dbReference>
<feature type="domain" description="PNPLA" evidence="6">
    <location>
        <begin position="35"/>
        <end position="125"/>
    </location>
</feature>
<dbReference type="InterPro" id="IPR002641">
    <property type="entry name" value="PNPLA_dom"/>
</dbReference>
<dbReference type="Pfam" id="PF01734">
    <property type="entry name" value="Patatin"/>
    <property type="match status" value="1"/>
</dbReference>
<feature type="short sequence motif" description="GXGXXG" evidence="4">
    <location>
        <begin position="39"/>
        <end position="44"/>
    </location>
</feature>
<dbReference type="PANTHER" id="PTHR24185">
    <property type="entry name" value="CALCIUM-INDEPENDENT PHOSPHOLIPASE A2-GAMMA"/>
    <property type="match status" value="1"/>
</dbReference>
<feature type="compositionally biased region" description="Polar residues" evidence="5">
    <location>
        <begin position="1"/>
        <end position="30"/>
    </location>
</feature>
<evidence type="ECO:0000259" key="6">
    <source>
        <dbReference type="PROSITE" id="PS51635"/>
    </source>
</evidence>
<accession>A0AAW0R260</accession>
<dbReference type="Proteomes" id="UP001392437">
    <property type="component" value="Unassembled WGS sequence"/>
</dbReference>
<name>A0AAW0R260_9PEZI</name>
<keyword evidence="1" id="KW-0378">Hydrolase</keyword>
<evidence type="ECO:0000256" key="5">
    <source>
        <dbReference type="SAM" id="MobiDB-lite"/>
    </source>
</evidence>
<feature type="region of interest" description="Disordered" evidence="5">
    <location>
        <begin position="1"/>
        <end position="42"/>
    </location>
</feature>
<evidence type="ECO:0000313" key="7">
    <source>
        <dbReference type="EMBL" id="KAK8121268.1"/>
    </source>
</evidence>
<comment type="caution">
    <text evidence="7">The sequence shown here is derived from an EMBL/GenBank/DDBJ whole genome shotgun (WGS) entry which is preliminary data.</text>
</comment>